<dbReference type="InterPro" id="IPR026444">
    <property type="entry name" value="Secre_tail"/>
</dbReference>
<dbReference type="Gene3D" id="2.60.40.4070">
    <property type="match status" value="1"/>
</dbReference>
<dbReference type="AlphaFoldDB" id="A0A7Y2H2D9"/>
<comment type="caution">
    <text evidence="2">The sequence shown here is derived from an EMBL/GenBank/DDBJ whole genome shotgun (WGS) entry which is preliminary data.</text>
</comment>
<dbReference type="Pfam" id="PF20773">
    <property type="entry name" value="InhA-like_MAM"/>
    <property type="match status" value="1"/>
</dbReference>
<name>A0A7Y2H2D9_UNCEI</name>
<dbReference type="Proteomes" id="UP000547674">
    <property type="component" value="Unassembled WGS sequence"/>
</dbReference>
<organism evidence="2 3">
    <name type="scientific">Eiseniibacteriota bacterium</name>
    <dbReference type="NCBI Taxonomy" id="2212470"/>
    <lineage>
        <taxon>Bacteria</taxon>
        <taxon>Candidatus Eiseniibacteriota</taxon>
    </lineage>
</organism>
<accession>A0A7Y2H2D9</accession>
<dbReference type="EMBL" id="JABDJR010000377">
    <property type="protein sequence ID" value="NNF06979.1"/>
    <property type="molecule type" value="Genomic_DNA"/>
</dbReference>
<evidence type="ECO:0000313" key="3">
    <source>
        <dbReference type="Proteomes" id="UP000547674"/>
    </source>
</evidence>
<dbReference type="Pfam" id="PF13860">
    <property type="entry name" value="FlgD_ig"/>
    <property type="match status" value="1"/>
</dbReference>
<evidence type="ECO:0000259" key="1">
    <source>
        <dbReference type="Pfam" id="PF13860"/>
    </source>
</evidence>
<reference evidence="2 3" key="1">
    <citation type="submission" date="2020-03" db="EMBL/GenBank/DDBJ databases">
        <title>Metabolic flexibility allows generalist bacteria to become dominant in a frequently disturbed ecosystem.</title>
        <authorList>
            <person name="Chen Y.-J."/>
            <person name="Leung P.M."/>
            <person name="Bay S.K."/>
            <person name="Hugenholtz P."/>
            <person name="Kessler A.J."/>
            <person name="Shelley G."/>
            <person name="Waite D.W."/>
            <person name="Cook P.L."/>
            <person name="Greening C."/>
        </authorList>
    </citation>
    <scope>NUCLEOTIDE SEQUENCE [LARGE SCALE GENOMIC DNA]</scope>
    <source>
        <strain evidence="2">SS_bin_28</strain>
    </source>
</reference>
<gene>
    <name evidence="2" type="ORF">HKN21_09480</name>
</gene>
<dbReference type="InterPro" id="IPR025965">
    <property type="entry name" value="FlgD/Vpr_Ig-like"/>
</dbReference>
<feature type="non-terminal residue" evidence="2">
    <location>
        <position position="1"/>
    </location>
</feature>
<dbReference type="Gene3D" id="2.60.120.260">
    <property type="entry name" value="Galactose-binding domain-like"/>
    <property type="match status" value="1"/>
</dbReference>
<dbReference type="NCBIfam" id="TIGR04183">
    <property type="entry name" value="Por_Secre_tail"/>
    <property type="match status" value="1"/>
</dbReference>
<evidence type="ECO:0000313" key="2">
    <source>
        <dbReference type="EMBL" id="NNF06979.1"/>
    </source>
</evidence>
<protein>
    <submittedName>
        <fullName evidence="2">T9SS type A sorting domain-containing protein</fullName>
    </submittedName>
</protein>
<proteinExistence type="predicted"/>
<sequence>ILAAPVALVADPENLVDVSDQVDITWFNGAAYDNVELLRDGFLIATLGGSATSYTDNVNRGLYTYEVRGVLGGSTTSTASGRAFAGTINCNTEEEFESGTANLVLEGSWGLTSSIASVGTFSGHDSPSGDYANNLNISLEVVEPADLLSAATLTFDHICITEATFDFGYVEISTDFGSNWATLASYDMDDHAGWNDGTANPGDWISESLDISSYIGEVVRIRFRLETDAFVTEDGWYVDNIALSDSTCNATSSVPGDGLVPTMLRAAPNPFSGPLMLTLNLPEVTTGDIQVFNAAGRLVRTLHTGELLPGTSFVWDGANDNGRSTASGLYFIRAATKEGSLVRRVVKVD</sequence>
<feature type="domain" description="FlgD/Vpr Ig-like" evidence="1">
    <location>
        <begin position="283"/>
        <end position="339"/>
    </location>
</feature>